<dbReference type="InterPro" id="IPR050705">
    <property type="entry name" value="Cytochrome_P450_3A"/>
</dbReference>
<dbReference type="Proteomes" id="UP000830116">
    <property type="component" value="Chromosome"/>
</dbReference>
<evidence type="ECO:0000256" key="1">
    <source>
        <dbReference type="ARBA" id="ARBA00010617"/>
    </source>
</evidence>
<dbReference type="PANTHER" id="PTHR24302:SF15">
    <property type="entry name" value="FATTY-ACID PEROXYGENASE"/>
    <property type="match status" value="1"/>
</dbReference>
<reference evidence="6" key="1">
    <citation type="submission" date="2022-03" db="EMBL/GenBank/DDBJ databases">
        <title>Genome Identification and Characterization of new species Bdellovibrio reynosense LBG001 sp. nov. from a Mexico soil sample.</title>
        <authorList>
            <person name="Camilli A."/>
            <person name="Ajao Y."/>
            <person name="Guo X."/>
        </authorList>
    </citation>
    <scope>NUCLEOTIDE SEQUENCE</scope>
    <source>
        <strain evidence="6">LBG001</strain>
    </source>
</reference>
<dbReference type="Pfam" id="PF00067">
    <property type="entry name" value="p450"/>
    <property type="match status" value="1"/>
</dbReference>
<keyword evidence="7" id="KW-1185">Reference proteome</keyword>
<gene>
    <name evidence="6" type="ORF">MNR06_08065</name>
</gene>
<organism evidence="6 7">
    <name type="scientific">Bdellovibrio reynosensis</name>
    <dbReference type="NCBI Taxonomy" id="2835041"/>
    <lineage>
        <taxon>Bacteria</taxon>
        <taxon>Pseudomonadati</taxon>
        <taxon>Bdellovibrionota</taxon>
        <taxon>Bdellovibrionia</taxon>
        <taxon>Bdellovibrionales</taxon>
        <taxon>Pseudobdellovibrionaceae</taxon>
        <taxon>Bdellovibrio</taxon>
    </lineage>
</organism>
<evidence type="ECO:0000256" key="4">
    <source>
        <dbReference type="ARBA" id="ARBA00023002"/>
    </source>
</evidence>
<evidence type="ECO:0000313" key="7">
    <source>
        <dbReference type="Proteomes" id="UP000830116"/>
    </source>
</evidence>
<protein>
    <submittedName>
        <fullName evidence="6">Cytochrome P450</fullName>
    </submittedName>
</protein>
<dbReference type="InterPro" id="IPR001128">
    <property type="entry name" value="Cyt_P450"/>
</dbReference>
<dbReference type="Gene3D" id="1.10.630.10">
    <property type="entry name" value="Cytochrome P450"/>
    <property type="match status" value="1"/>
</dbReference>
<sequence>MLEGRQVNQNEDLSPDSTLSLIADPYRFISRQCLRLNSDLFETRLLMKKTICMTGKEAAVLFYDPTRFTRVGAAPEPLRATLFGKGGVQGLDGIEHSLRKEMFMSIMSEESIVKISNITSRWFKYYCRMWEKRRRVTLYDELQELLTRSVCEWAGVPLKEDEVKTRSRQLTALFDSAGSVGIRHVKSRMQRKKAESWIMNLVQDARMRAPSAINTPFQAIALHRDVKGDFLSVKTAAIEILNLLRPTVAISVFMVYEALALHMHPSIKKSVQHSGPDYNEAFVQEVRRFYPFFPSLLAKVKDNFVWKDVHFKKDTQVILDIYGTNHDPRIWQAPEEFIPERFLQRENDKFGFIPQGGGDLTGHRCPGEFITIALMKVALEFFALRMKYEVPPQNLDIDRKRMPAIPKSRLVIQHVFFDEM</sequence>
<keyword evidence="4" id="KW-0560">Oxidoreductase</keyword>
<dbReference type="EMBL" id="CP093442">
    <property type="protein sequence ID" value="UOF02907.1"/>
    <property type="molecule type" value="Genomic_DNA"/>
</dbReference>
<comment type="similarity">
    <text evidence="1">Belongs to the cytochrome P450 family.</text>
</comment>
<dbReference type="CDD" id="cd11067">
    <property type="entry name" value="CYP152"/>
    <property type="match status" value="1"/>
</dbReference>
<evidence type="ECO:0000313" key="6">
    <source>
        <dbReference type="EMBL" id="UOF02907.1"/>
    </source>
</evidence>
<dbReference type="SUPFAM" id="SSF48264">
    <property type="entry name" value="Cytochrome P450"/>
    <property type="match status" value="1"/>
</dbReference>
<dbReference type="InterPro" id="IPR036396">
    <property type="entry name" value="Cyt_P450_sf"/>
</dbReference>
<dbReference type="PANTHER" id="PTHR24302">
    <property type="entry name" value="CYTOCHROME P450 FAMILY 3"/>
    <property type="match status" value="1"/>
</dbReference>
<proteinExistence type="inferred from homology"/>
<dbReference type="PRINTS" id="PR00463">
    <property type="entry name" value="EP450I"/>
</dbReference>
<keyword evidence="2" id="KW-0349">Heme</keyword>
<keyword evidence="3" id="KW-0479">Metal-binding</keyword>
<evidence type="ECO:0000256" key="3">
    <source>
        <dbReference type="ARBA" id="ARBA00022723"/>
    </source>
</evidence>
<name>A0ABY4CD84_9BACT</name>
<accession>A0ABY4CD84</accession>
<keyword evidence="5" id="KW-0408">Iron</keyword>
<dbReference type="RefSeq" id="WP_243540726.1">
    <property type="nucleotide sequence ID" value="NZ_CP093442.1"/>
</dbReference>
<evidence type="ECO:0000256" key="2">
    <source>
        <dbReference type="ARBA" id="ARBA00022617"/>
    </source>
</evidence>
<evidence type="ECO:0000256" key="5">
    <source>
        <dbReference type="ARBA" id="ARBA00023004"/>
    </source>
</evidence>
<dbReference type="InterPro" id="IPR002401">
    <property type="entry name" value="Cyt_P450_E_grp-I"/>
</dbReference>